<keyword evidence="10" id="KW-0472">Membrane</keyword>
<comment type="similarity">
    <text evidence="2 9">Belongs to the cytochrome P450 family.</text>
</comment>
<dbReference type="CDD" id="cd11063">
    <property type="entry name" value="CYP52"/>
    <property type="match status" value="1"/>
</dbReference>
<name>A0A3N4HWJ8_ASCIM</name>
<evidence type="ECO:0000256" key="2">
    <source>
        <dbReference type="ARBA" id="ARBA00010617"/>
    </source>
</evidence>
<protein>
    <submittedName>
        <fullName evidence="11">Cytochrome P450</fullName>
    </submittedName>
</protein>
<dbReference type="InterPro" id="IPR002974">
    <property type="entry name" value="Cyt_P450_E_CYP52_ascomycetes"/>
</dbReference>
<evidence type="ECO:0000256" key="1">
    <source>
        <dbReference type="ARBA" id="ARBA00001971"/>
    </source>
</evidence>
<feature type="transmembrane region" description="Helical" evidence="10">
    <location>
        <begin position="12"/>
        <end position="32"/>
    </location>
</feature>
<evidence type="ECO:0000256" key="9">
    <source>
        <dbReference type="RuleBase" id="RU000461"/>
    </source>
</evidence>
<sequence>MIDLSALFDSPTHAALVFITITAIYHITSSIFTTLRHRRASHTPPCSPPFLLPESGWFGIGGYRWIKATFRSGRHLPVFFERCQKYGVDTIQLQVLHNTSTHTMAPENVKAILATQFEDFSLAVARKRFFDPVFGDGIFNSEGETWKHSRGLLRPQFARGNIADLEEIGECVESFIKRIYEDGKPDASNGVEIDLQPLLYMLTLDSATGFLFGASVDSLKRRDLFEKKEDDYTFAEAFDKSLLYTRDQVRAGPLRLDWFIRQKADFKKCVQGVHSFVDSHIRNSLNRVSQREKDGLHTENPKFLESLASETSDPIVIRDQLTNLLLAGRDTTAAMLEFSLFELARHPDIYAKLRSEVLKHFGRDPKKLTYEALKDCHYLQWIMNETLRLHPPVPINGRIAIRDTTLPTGGGPTGTQPFFVPKGGRVTYSVWSMHRRPDLFGPDAASYIPERWDPKEVSEGRRKKVPSWAYVPFNGGPRICLGQQYALTEGGYVLARLAMEFEKVAAWTGEEEEEVEMAVSLTAKSARGCRVRLWRDPVGVEGH</sequence>
<dbReference type="STRING" id="1160509.A0A3N4HWJ8"/>
<dbReference type="OrthoDB" id="1470350at2759"/>
<dbReference type="InterPro" id="IPR001128">
    <property type="entry name" value="Cyt_P450"/>
</dbReference>
<keyword evidence="3 8" id="KW-0349">Heme</keyword>
<dbReference type="GO" id="GO:0020037">
    <property type="term" value="F:heme binding"/>
    <property type="evidence" value="ECO:0007669"/>
    <property type="project" value="InterPro"/>
</dbReference>
<evidence type="ECO:0000256" key="4">
    <source>
        <dbReference type="ARBA" id="ARBA00022723"/>
    </source>
</evidence>
<evidence type="ECO:0000313" key="11">
    <source>
        <dbReference type="EMBL" id="RPA76230.1"/>
    </source>
</evidence>
<dbReference type="InterPro" id="IPR002402">
    <property type="entry name" value="Cyt_P450_E_grp-II"/>
</dbReference>
<dbReference type="InterPro" id="IPR036396">
    <property type="entry name" value="Cyt_P450_sf"/>
</dbReference>
<dbReference type="PANTHER" id="PTHR24287:SF1">
    <property type="entry name" value="P450, PUTATIVE (EUROFUNG)-RELATED"/>
    <property type="match status" value="1"/>
</dbReference>
<evidence type="ECO:0000313" key="12">
    <source>
        <dbReference type="Proteomes" id="UP000275078"/>
    </source>
</evidence>
<keyword evidence="12" id="KW-1185">Reference proteome</keyword>
<evidence type="ECO:0000256" key="10">
    <source>
        <dbReference type="SAM" id="Phobius"/>
    </source>
</evidence>
<dbReference type="InterPro" id="IPR047146">
    <property type="entry name" value="Cyt_P450_E_CYP52_fungi"/>
</dbReference>
<gene>
    <name evidence="11" type="ORF">BJ508DRAFT_417670</name>
</gene>
<accession>A0A3N4HWJ8</accession>
<keyword evidence="5 9" id="KW-0560">Oxidoreductase</keyword>
<dbReference type="Proteomes" id="UP000275078">
    <property type="component" value="Unassembled WGS sequence"/>
</dbReference>
<evidence type="ECO:0000256" key="3">
    <source>
        <dbReference type="ARBA" id="ARBA00022617"/>
    </source>
</evidence>
<dbReference type="PANTHER" id="PTHR24287">
    <property type="entry name" value="P450, PUTATIVE (EUROFUNG)-RELATED"/>
    <property type="match status" value="1"/>
</dbReference>
<feature type="binding site" description="axial binding residue" evidence="8">
    <location>
        <position position="480"/>
    </location>
    <ligand>
        <name>heme</name>
        <dbReference type="ChEBI" id="CHEBI:30413"/>
    </ligand>
    <ligandPart>
        <name>Fe</name>
        <dbReference type="ChEBI" id="CHEBI:18248"/>
    </ligandPart>
</feature>
<dbReference type="InterPro" id="IPR017972">
    <property type="entry name" value="Cyt_P450_CS"/>
</dbReference>
<dbReference type="PRINTS" id="PR00464">
    <property type="entry name" value="EP450II"/>
</dbReference>
<organism evidence="11 12">
    <name type="scientific">Ascobolus immersus RN42</name>
    <dbReference type="NCBI Taxonomy" id="1160509"/>
    <lineage>
        <taxon>Eukaryota</taxon>
        <taxon>Fungi</taxon>
        <taxon>Dikarya</taxon>
        <taxon>Ascomycota</taxon>
        <taxon>Pezizomycotina</taxon>
        <taxon>Pezizomycetes</taxon>
        <taxon>Pezizales</taxon>
        <taxon>Ascobolaceae</taxon>
        <taxon>Ascobolus</taxon>
    </lineage>
</organism>
<dbReference type="GO" id="GO:0005506">
    <property type="term" value="F:iron ion binding"/>
    <property type="evidence" value="ECO:0007669"/>
    <property type="project" value="InterPro"/>
</dbReference>
<dbReference type="PROSITE" id="PS00086">
    <property type="entry name" value="CYTOCHROME_P450"/>
    <property type="match status" value="1"/>
</dbReference>
<keyword evidence="10" id="KW-1133">Transmembrane helix</keyword>
<dbReference type="Gene3D" id="1.10.630.10">
    <property type="entry name" value="Cytochrome P450"/>
    <property type="match status" value="1"/>
</dbReference>
<dbReference type="Pfam" id="PF00067">
    <property type="entry name" value="p450"/>
    <property type="match status" value="1"/>
</dbReference>
<dbReference type="AlphaFoldDB" id="A0A3N4HWJ8"/>
<evidence type="ECO:0000256" key="7">
    <source>
        <dbReference type="ARBA" id="ARBA00023033"/>
    </source>
</evidence>
<evidence type="ECO:0000256" key="6">
    <source>
        <dbReference type="ARBA" id="ARBA00023004"/>
    </source>
</evidence>
<dbReference type="PRINTS" id="PR00385">
    <property type="entry name" value="P450"/>
</dbReference>
<keyword evidence="4 8" id="KW-0479">Metal-binding</keyword>
<dbReference type="SUPFAM" id="SSF48264">
    <property type="entry name" value="Cytochrome P450"/>
    <property type="match status" value="1"/>
</dbReference>
<dbReference type="GO" id="GO:0016712">
    <property type="term" value="F:oxidoreductase activity, acting on paired donors, with incorporation or reduction of molecular oxygen, reduced flavin or flavoprotein as one donor, and incorporation of one atom of oxygen"/>
    <property type="evidence" value="ECO:0007669"/>
    <property type="project" value="InterPro"/>
</dbReference>
<dbReference type="EMBL" id="ML119748">
    <property type="protein sequence ID" value="RPA76230.1"/>
    <property type="molecule type" value="Genomic_DNA"/>
</dbReference>
<evidence type="ECO:0000256" key="5">
    <source>
        <dbReference type="ARBA" id="ARBA00023002"/>
    </source>
</evidence>
<proteinExistence type="inferred from homology"/>
<keyword evidence="6 8" id="KW-0408">Iron</keyword>
<evidence type="ECO:0000256" key="8">
    <source>
        <dbReference type="PIRSR" id="PIRSR602402-1"/>
    </source>
</evidence>
<comment type="cofactor">
    <cofactor evidence="1 8">
        <name>heme</name>
        <dbReference type="ChEBI" id="CHEBI:30413"/>
    </cofactor>
</comment>
<keyword evidence="7 9" id="KW-0503">Monooxygenase</keyword>
<keyword evidence="10" id="KW-0812">Transmembrane</keyword>
<reference evidence="11 12" key="1">
    <citation type="journal article" date="2018" name="Nat. Ecol. Evol.">
        <title>Pezizomycetes genomes reveal the molecular basis of ectomycorrhizal truffle lifestyle.</title>
        <authorList>
            <person name="Murat C."/>
            <person name="Payen T."/>
            <person name="Noel B."/>
            <person name="Kuo A."/>
            <person name="Morin E."/>
            <person name="Chen J."/>
            <person name="Kohler A."/>
            <person name="Krizsan K."/>
            <person name="Balestrini R."/>
            <person name="Da Silva C."/>
            <person name="Montanini B."/>
            <person name="Hainaut M."/>
            <person name="Levati E."/>
            <person name="Barry K.W."/>
            <person name="Belfiori B."/>
            <person name="Cichocki N."/>
            <person name="Clum A."/>
            <person name="Dockter R.B."/>
            <person name="Fauchery L."/>
            <person name="Guy J."/>
            <person name="Iotti M."/>
            <person name="Le Tacon F."/>
            <person name="Lindquist E.A."/>
            <person name="Lipzen A."/>
            <person name="Malagnac F."/>
            <person name="Mello A."/>
            <person name="Molinier V."/>
            <person name="Miyauchi S."/>
            <person name="Poulain J."/>
            <person name="Riccioni C."/>
            <person name="Rubini A."/>
            <person name="Sitrit Y."/>
            <person name="Splivallo R."/>
            <person name="Traeger S."/>
            <person name="Wang M."/>
            <person name="Zifcakova L."/>
            <person name="Wipf D."/>
            <person name="Zambonelli A."/>
            <person name="Paolocci F."/>
            <person name="Nowrousian M."/>
            <person name="Ottonello S."/>
            <person name="Baldrian P."/>
            <person name="Spatafora J.W."/>
            <person name="Henrissat B."/>
            <person name="Nagy L.G."/>
            <person name="Aury J.M."/>
            <person name="Wincker P."/>
            <person name="Grigoriev I.V."/>
            <person name="Bonfante P."/>
            <person name="Martin F.M."/>
        </authorList>
    </citation>
    <scope>NUCLEOTIDE SEQUENCE [LARGE SCALE GENOMIC DNA]</scope>
    <source>
        <strain evidence="11 12">RN42</strain>
    </source>
</reference>
<dbReference type="PRINTS" id="PR01239">
    <property type="entry name" value="EP450IICYP52"/>
</dbReference>